<dbReference type="SUPFAM" id="SSF52540">
    <property type="entry name" value="P-loop containing nucleoside triphosphate hydrolases"/>
    <property type="match status" value="1"/>
</dbReference>
<dbReference type="Pfam" id="PF02492">
    <property type="entry name" value="cobW"/>
    <property type="match status" value="1"/>
</dbReference>
<reference evidence="8 9" key="1">
    <citation type="submission" date="2017-10" db="EMBL/GenBank/DDBJ databases">
        <title>Two draft genome sequences of Pusillimonas sp. strains isolated from a nitrate- and radionuclide-contaminated groundwater in Russia.</title>
        <authorList>
            <person name="Grouzdev D.S."/>
            <person name="Tourova T.P."/>
            <person name="Goeva M.A."/>
            <person name="Babich T.L."/>
            <person name="Sokolova D.S."/>
            <person name="Abdullin R."/>
            <person name="Poltaraus A.B."/>
            <person name="Toshchakov S.V."/>
            <person name="Nazina T.N."/>
        </authorList>
    </citation>
    <scope>NUCLEOTIDE SEQUENCE [LARGE SCALE GENOMIC DNA]</scope>
    <source>
        <strain evidence="8 9">JR1/69-3-13</strain>
    </source>
</reference>
<dbReference type="InterPro" id="IPR003495">
    <property type="entry name" value="CobW/HypB/UreG_nucleotide-bd"/>
</dbReference>
<keyword evidence="2" id="KW-0378">Hydrolase</keyword>
<dbReference type="SMART" id="SM00833">
    <property type="entry name" value="CobW_C"/>
    <property type="match status" value="1"/>
</dbReference>
<dbReference type="Pfam" id="PF07683">
    <property type="entry name" value="CobW_C"/>
    <property type="match status" value="1"/>
</dbReference>
<gene>
    <name evidence="8" type="ORF">CR159_02915</name>
</gene>
<dbReference type="CDD" id="cd03112">
    <property type="entry name" value="CobW-like"/>
    <property type="match status" value="1"/>
</dbReference>
<evidence type="ECO:0000256" key="6">
    <source>
        <dbReference type="ARBA" id="ARBA00049117"/>
    </source>
</evidence>
<protein>
    <submittedName>
        <fullName evidence="8">Cobalamin biosynthesis protein CobW</fullName>
    </submittedName>
</protein>
<keyword evidence="3" id="KW-0143">Chaperone</keyword>
<dbReference type="PANTHER" id="PTHR13748">
    <property type="entry name" value="COBW-RELATED"/>
    <property type="match status" value="1"/>
</dbReference>
<proteinExistence type="inferred from homology"/>
<dbReference type="AlphaFoldDB" id="A0A2N4U856"/>
<evidence type="ECO:0000256" key="4">
    <source>
        <dbReference type="ARBA" id="ARBA00034320"/>
    </source>
</evidence>
<comment type="catalytic activity">
    <reaction evidence="6">
        <text>GTP + H2O = GDP + phosphate + H(+)</text>
        <dbReference type="Rhea" id="RHEA:19669"/>
        <dbReference type="ChEBI" id="CHEBI:15377"/>
        <dbReference type="ChEBI" id="CHEBI:15378"/>
        <dbReference type="ChEBI" id="CHEBI:37565"/>
        <dbReference type="ChEBI" id="CHEBI:43474"/>
        <dbReference type="ChEBI" id="CHEBI:58189"/>
    </reaction>
    <physiologicalReaction direction="left-to-right" evidence="6">
        <dbReference type="Rhea" id="RHEA:19670"/>
    </physiologicalReaction>
</comment>
<evidence type="ECO:0000256" key="1">
    <source>
        <dbReference type="ARBA" id="ARBA00022741"/>
    </source>
</evidence>
<evidence type="ECO:0000259" key="7">
    <source>
        <dbReference type="SMART" id="SM00833"/>
    </source>
</evidence>
<dbReference type="PANTHER" id="PTHR13748:SF62">
    <property type="entry name" value="COBW DOMAIN-CONTAINING PROTEIN"/>
    <property type="match status" value="1"/>
</dbReference>
<dbReference type="Gene3D" id="3.40.50.300">
    <property type="entry name" value="P-loop containing nucleotide triphosphate hydrolases"/>
    <property type="match status" value="1"/>
</dbReference>
<evidence type="ECO:0000256" key="2">
    <source>
        <dbReference type="ARBA" id="ARBA00022801"/>
    </source>
</evidence>
<sequence length="366" mass="39440">MTVRKIPVTVVSGFLGSGKTTLLNRLLASPGDGAGTGVRIVVIVNELGAIGLEHTMVRHVRDSVVLLDSGCLCCTVRGQLVETLRDLFLAALHRKIPVFSRIIIETTGIADPAAISHTLKYERFLSDRYMYDGCISVVDAVLGVQQLKSEPVAVKQVVLADVLVISKTDLAPPEELPKLQQALQYLNQDARQYLVQHAPALQPLLLESSLRANVARTGSRAGPWLGGGLGPAVSVHGNVQALTMSWHSPIERSAFLTAMSALHEDRSFDLLRMKGVLWLGGDDKASAFHGVHRQLYPLVPIEETAPAIDPMPGSPQDGQAAKLDDRVSVLVLIFRAADIDDLECRLARLLPGGHRVALSSGGNFVQ</sequence>
<dbReference type="InterPro" id="IPR027417">
    <property type="entry name" value="P-loop_NTPase"/>
</dbReference>
<accession>A0A2N4U856</accession>
<comment type="similarity">
    <text evidence="4">Belongs to the SIMIBI class G3E GTPase family. ZNG1 subfamily.</text>
</comment>
<dbReference type="InterPro" id="IPR036627">
    <property type="entry name" value="CobW-likC_sf"/>
</dbReference>
<dbReference type="Gene3D" id="3.30.1220.10">
    <property type="entry name" value="CobW-like, C-terminal domain"/>
    <property type="match status" value="1"/>
</dbReference>
<comment type="caution">
    <text evidence="8">The sequence shown here is derived from an EMBL/GenBank/DDBJ whole genome shotgun (WGS) entry which is preliminary data.</text>
</comment>
<name>A0A2N4U856_9BURK</name>
<comment type="function">
    <text evidence="5">Zinc chaperone that directly transfers zinc cofactor to target proteins, thereby activating them. Zinc is transferred from the CXCC motif in the GTPase domain to the zinc binding site in target proteins in a process requiring GTP hydrolysis.</text>
</comment>
<dbReference type="SUPFAM" id="SSF90002">
    <property type="entry name" value="Hypothetical protein YjiA, C-terminal domain"/>
    <property type="match status" value="1"/>
</dbReference>
<evidence type="ECO:0000313" key="8">
    <source>
        <dbReference type="EMBL" id="PLC51202.1"/>
    </source>
</evidence>
<evidence type="ECO:0000256" key="5">
    <source>
        <dbReference type="ARBA" id="ARBA00045658"/>
    </source>
</evidence>
<dbReference type="OrthoDB" id="9808822at2"/>
<dbReference type="GO" id="GO:0000166">
    <property type="term" value="F:nucleotide binding"/>
    <property type="evidence" value="ECO:0007669"/>
    <property type="project" value="UniProtKB-KW"/>
</dbReference>
<keyword evidence="1" id="KW-0547">Nucleotide-binding</keyword>
<organism evidence="8 9">
    <name type="scientific">Pollutimonas subterranea</name>
    <dbReference type="NCBI Taxonomy" id="2045210"/>
    <lineage>
        <taxon>Bacteria</taxon>
        <taxon>Pseudomonadati</taxon>
        <taxon>Pseudomonadota</taxon>
        <taxon>Betaproteobacteria</taxon>
        <taxon>Burkholderiales</taxon>
        <taxon>Alcaligenaceae</taxon>
        <taxon>Pollutimonas</taxon>
    </lineage>
</organism>
<dbReference type="InterPro" id="IPR051316">
    <property type="entry name" value="Zinc-reg_GTPase_activator"/>
</dbReference>
<dbReference type="Proteomes" id="UP000234190">
    <property type="component" value="Unassembled WGS sequence"/>
</dbReference>
<dbReference type="GO" id="GO:0016787">
    <property type="term" value="F:hydrolase activity"/>
    <property type="evidence" value="ECO:0007669"/>
    <property type="project" value="UniProtKB-KW"/>
</dbReference>
<keyword evidence="9" id="KW-1185">Reference proteome</keyword>
<evidence type="ECO:0000256" key="3">
    <source>
        <dbReference type="ARBA" id="ARBA00023186"/>
    </source>
</evidence>
<dbReference type="RefSeq" id="WP_102072520.1">
    <property type="nucleotide sequence ID" value="NZ_PDNW01000002.1"/>
</dbReference>
<feature type="domain" description="CobW C-terminal" evidence="7">
    <location>
        <begin position="239"/>
        <end position="350"/>
    </location>
</feature>
<dbReference type="InterPro" id="IPR011629">
    <property type="entry name" value="CobW-like_C"/>
</dbReference>
<dbReference type="GO" id="GO:0005737">
    <property type="term" value="C:cytoplasm"/>
    <property type="evidence" value="ECO:0007669"/>
    <property type="project" value="TreeGrafter"/>
</dbReference>
<evidence type="ECO:0000313" key="9">
    <source>
        <dbReference type="Proteomes" id="UP000234190"/>
    </source>
</evidence>
<dbReference type="EMBL" id="PDNW01000002">
    <property type="protein sequence ID" value="PLC51202.1"/>
    <property type="molecule type" value="Genomic_DNA"/>
</dbReference>